<dbReference type="AlphaFoldDB" id="A0A5M6CPH7"/>
<feature type="transmembrane region" description="Helical" evidence="1">
    <location>
        <begin position="230"/>
        <end position="248"/>
    </location>
</feature>
<feature type="transmembrane region" description="Helical" evidence="1">
    <location>
        <begin position="45"/>
        <end position="63"/>
    </location>
</feature>
<proteinExistence type="predicted"/>
<feature type="transmembrane region" description="Helical" evidence="1">
    <location>
        <begin position="167"/>
        <end position="191"/>
    </location>
</feature>
<dbReference type="Proteomes" id="UP000323632">
    <property type="component" value="Unassembled WGS sequence"/>
</dbReference>
<dbReference type="RefSeq" id="WP_150032814.1">
    <property type="nucleotide sequence ID" value="NZ_VWSH01000002.1"/>
</dbReference>
<gene>
    <name evidence="2" type="ORF">F0919_11130</name>
</gene>
<feature type="transmembrane region" description="Helical" evidence="1">
    <location>
        <begin position="21"/>
        <end position="39"/>
    </location>
</feature>
<evidence type="ECO:0000313" key="3">
    <source>
        <dbReference type="Proteomes" id="UP000323632"/>
    </source>
</evidence>
<keyword evidence="1" id="KW-0472">Membrane</keyword>
<feature type="transmembrane region" description="Helical" evidence="1">
    <location>
        <begin position="117"/>
        <end position="147"/>
    </location>
</feature>
<keyword evidence="1" id="KW-0812">Transmembrane</keyword>
<feature type="transmembrane region" description="Helical" evidence="1">
    <location>
        <begin position="254"/>
        <end position="274"/>
    </location>
</feature>
<organism evidence="2 3">
    <name type="scientific">Taibaiella lutea</name>
    <dbReference type="NCBI Taxonomy" id="2608001"/>
    <lineage>
        <taxon>Bacteria</taxon>
        <taxon>Pseudomonadati</taxon>
        <taxon>Bacteroidota</taxon>
        <taxon>Chitinophagia</taxon>
        <taxon>Chitinophagales</taxon>
        <taxon>Chitinophagaceae</taxon>
        <taxon>Taibaiella</taxon>
    </lineage>
</organism>
<comment type="caution">
    <text evidence="2">The sequence shown here is derived from an EMBL/GenBank/DDBJ whole genome shotgun (WGS) entry which is preliminary data.</text>
</comment>
<accession>A0A5M6CPH7</accession>
<sequence>MKANHTSAEYYKNNNKTITKLITLWALSESGLGGLMFALHIPLTGIFVGGFAVVIITLIAFYSENKFSQLVKATIIVLIVKATVSPHAPPPAYLAVAFQGFLGAALFGLFSYRKWVIYILAVLAMLESACQKLIMLTLVYGNSIWIALDKMLSGLFEEFSLPETIHYSYWIIAIYLFIYIIWAFVIARFAAGLPKYFQQNASQILNDFQLNYNTQTQEKEAFKSKKRKRIILWFVITLAFVLFVFWWNDWYNSSKLLSIAIRSIAAVLLLYYVLRPVLEWAIKKWLQSRNPSLKKEAVDIIEAMPTLRNYVRPCWQMAQSQGGKWKQMRYFVRALLIVTIYE</sequence>
<reference evidence="2 3" key="1">
    <citation type="submission" date="2019-09" db="EMBL/GenBank/DDBJ databases">
        <title>Genome sequence and assembly of Taibaiella sp.</title>
        <authorList>
            <person name="Chhetri G."/>
        </authorList>
    </citation>
    <scope>NUCLEOTIDE SEQUENCE [LARGE SCALE GENOMIC DNA]</scope>
    <source>
        <strain evidence="2 3">KVB11</strain>
    </source>
</reference>
<dbReference type="EMBL" id="VWSH01000002">
    <property type="protein sequence ID" value="KAA5535135.1"/>
    <property type="molecule type" value="Genomic_DNA"/>
</dbReference>
<feature type="transmembrane region" description="Helical" evidence="1">
    <location>
        <begin position="92"/>
        <end position="110"/>
    </location>
</feature>
<keyword evidence="3" id="KW-1185">Reference proteome</keyword>
<evidence type="ECO:0000313" key="2">
    <source>
        <dbReference type="EMBL" id="KAA5535135.1"/>
    </source>
</evidence>
<keyword evidence="1" id="KW-1133">Transmembrane helix</keyword>
<feature type="transmembrane region" description="Helical" evidence="1">
    <location>
        <begin position="70"/>
        <end position="86"/>
    </location>
</feature>
<name>A0A5M6CPH7_9BACT</name>
<protein>
    <submittedName>
        <fullName evidence="2">Uncharacterized protein</fullName>
    </submittedName>
</protein>
<evidence type="ECO:0000256" key="1">
    <source>
        <dbReference type="SAM" id="Phobius"/>
    </source>
</evidence>